<feature type="non-terminal residue" evidence="1">
    <location>
        <position position="150"/>
    </location>
</feature>
<accession>A0ABN9H9I2</accession>
<dbReference type="PANTHER" id="PTHR21292">
    <property type="entry name" value="EXOCYST COMPLEX COMPONENT SEC6-RELATED"/>
    <property type="match status" value="1"/>
</dbReference>
<gene>
    <name evidence="1" type="ORF">SPARVUS_LOCUS15405244</name>
</gene>
<keyword evidence="2" id="KW-1185">Reference proteome</keyword>
<dbReference type="Proteomes" id="UP001162483">
    <property type="component" value="Unassembled WGS sequence"/>
</dbReference>
<name>A0ABN9H9I2_9NEOB</name>
<evidence type="ECO:0000313" key="1">
    <source>
        <dbReference type="EMBL" id="CAI9616531.1"/>
    </source>
</evidence>
<protein>
    <submittedName>
        <fullName evidence="1">Uncharacterized protein</fullName>
    </submittedName>
</protein>
<dbReference type="EMBL" id="CATNWA010020083">
    <property type="protein sequence ID" value="CAI9616531.1"/>
    <property type="molecule type" value="Genomic_DNA"/>
</dbReference>
<dbReference type="PANTHER" id="PTHR21292:SF12">
    <property type="entry name" value="EXOCYST COMPLEX COMPONENT 3-LIKE PROTEIN"/>
    <property type="match status" value="1"/>
</dbReference>
<comment type="caution">
    <text evidence="1">The sequence shown here is derived from an EMBL/GenBank/DDBJ whole genome shotgun (WGS) entry which is preliminary data.</text>
</comment>
<evidence type="ECO:0000313" key="2">
    <source>
        <dbReference type="Proteomes" id="UP001162483"/>
    </source>
</evidence>
<dbReference type="InterPro" id="IPR010326">
    <property type="entry name" value="EXOC3/Sec6"/>
</dbReference>
<proteinExistence type="predicted"/>
<organism evidence="1 2">
    <name type="scientific">Staurois parvus</name>
    <dbReference type="NCBI Taxonomy" id="386267"/>
    <lineage>
        <taxon>Eukaryota</taxon>
        <taxon>Metazoa</taxon>
        <taxon>Chordata</taxon>
        <taxon>Craniata</taxon>
        <taxon>Vertebrata</taxon>
        <taxon>Euteleostomi</taxon>
        <taxon>Amphibia</taxon>
        <taxon>Batrachia</taxon>
        <taxon>Anura</taxon>
        <taxon>Neobatrachia</taxon>
        <taxon>Ranoidea</taxon>
        <taxon>Ranidae</taxon>
        <taxon>Staurois</taxon>
    </lineage>
</organism>
<reference evidence="1" key="1">
    <citation type="submission" date="2023-05" db="EMBL/GenBank/DDBJ databases">
        <authorList>
            <person name="Stuckert A."/>
        </authorList>
    </citation>
    <scope>NUCLEOTIDE SEQUENCE</scope>
</reference>
<sequence length="150" mass="17220">MEHNQLSVVIQSLPHVYAVPKLIDQTKVFIEKQQLLEAHVNLRDMESLRDDVLYRLQKARPLFSTTEDGHQNGEALDLVRQFFARVQDLSEELGCTMFSLAHSALTVAHCDPSILVSAVRIIEREELLDVEESRGPPQLLWKPPGRPKRW</sequence>